<dbReference type="EMBL" id="KQ420424">
    <property type="protein sequence ID" value="KOF80340.1"/>
    <property type="molecule type" value="Genomic_DNA"/>
</dbReference>
<organism evidence="1">
    <name type="scientific">Octopus bimaculoides</name>
    <name type="common">California two-spotted octopus</name>
    <dbReference type="NCBI Taxonomy" id="37653"/>
    <lineage>
        <taxon>Eukaryota</taxon>
        <taxon>Metazoa</taxon>
        <taxon>Spiralia</taxon>
        <taxon>Lophotrochozoa</taxon>
        <taxon>Mollusca</taxon>
        <taxon>Cephalopoda</taxon>
        <taxon>Coleoidea</taxon>
        <taxon>Octopodiformes</taxon>
        <taxon>Octopoda</taxon>
        <taxon>Incirrata</taxon>
        <taxon>Octopodidae</taxon>
        <taxon>Octopus</taxon>
    </lineage>
</organism>
<sequence>MKGWRKTPLPPSVSVITSSSSFSPHLTVPTFFFNLIFKWGVSFVFMQPYLRTHIFAKTCTNTYAVHCRKQTDRQTHTHRRACTHTHLLEPTRTLHSGLNKTV</sequence>
<accession>A0A0L8GUP8</accession>
<name>A0A0L8GUP8_OCTBM</name>
<reference evidence="1" key="1">
    <citation type="submission" date="2015-07" db="EMBL/GenBank/DDBJ databases">
        <title>MeaNS - Measles Nucleotide Surveillance Program.</title>
        <authorList>
            <person name="Tran T."/>
            <person name="Druce J."/>
        </authorList>
    </citation>
    <scope>NUCLEOTIDE SEQUENCE</scope>
    <source>
        <strain evidence="1">UCB-OBI-ISO-001</strain>
        <tissue evidence="1">Gonad</tissue>
    </source>
</reference>
<evidence type="ECO:0000313" key="1">
    <source>
        <dbReference type="EMBL" id="KOF80340.1"/>
    </source>
</evidence>
<proteinExistence type="predicted"/>
<gene>
    <name evidence="1" type="ORF">OCBIM_22028070mg</name>
</gene>
<dbReference type="AlphaFoldDB" id="A0A0L8GUP8"/>
<protein>
    <submittedName>
        <fullName evidence="1">Uncharacterized protein</fullName>
    </submittedName>
</protein>